<protein>
    <submittedName>
        <fullName evidence="1">Uncharacterized protein</fullName>
    </submittedName>
</protein>
<sequence>MSQENNPLRQMVLVGKARKDFFAWYHSLHQEYPNQVDLWLIAKQLQHFSDFFKKPILHANDFYRAQALYNVGDDEPTSS</sequence>
<dbReference type="RefSeq" id="WP_320182279.1">
    <property type="nucleotide sequence ID" value="NZ_CP138332.1"/>
</dbReference>
<name>A0ABW6BJN9_9SPHI</name>
<keyword evidence="2" id="KW-1185">Reference proteome</keyword>
<accession>A0ABW6BJN9</accession>
<organism evidence="1 2">
    <name type="scientific">Sphingobacterium bambusae</name>
    <dbReference type="NCBI Taxonomy" id="662858"/>
    <lineage>
        <taxon>Bacteria</taxon>
        <taxon>Pseudomonadati</taxon>
        <taxon>Bacteroidota</taxon>
        <taxon>Sphingobacteriia</taxon>
        <taxon>Sphingobacteriales</taxon>
        <taxon>Sphingobacteriaceae</taxon>
        <taxon>Sphingobacterium</taxon>
    </lineage>
</organism>
<comment type="caution">
    <text evidence="1">The sequence shown here is derived from an EMBL/GenBank/DDBJ whole genome shotgun (WGS) entry which is preliminary data.</text>
</comment>
<evidence type="ECO:0000313" key="1">
    <source>
        <dbReference type="EMBL" id="MFD2969507.1"/>
    </source>
</evidence>
<dbReference type="EMBL" id="JBHUPB010000012">
    <property type="protein sequence ID" value="MFD2969507.1"/>
    <property type="molecule type" value="Genomic_DNA"/>
</dbReference>
<proteinExistence type="predicted"/>
<evidence type="ECO:0000313" key="2">
    <source>
        <dbReference type="Proteomes" id="UP001597525"/>
    </source>
</evidence>
<reference evidence="2" key="1">
    <citation type="journal article" date="2019" name="Int. J. Syst. Evol. Microbiol.">
        <title>The Global Catalogue of Microorganisms (GCM) 10K type strain sequencing project: providing services to taxonomists for standard genome sequencing and annotation.</title>
        <authorList>
            <consortium name="The Broad Institute Genomics Platform"/>
            <consortium name="The Broad Institute Genome Sequencing Center for Infectious Disease"/>
            <person name="Wu L."/>
            <person name="Ma J."/>
        </authorList>
    </citation>
    <scope>NUCLEOTIDE SEQUENCE [LARGE SCALE GENOMIC DNA]</scope>
    <source>
        <strain evidence="2">KCTC 22814</strain>
    </source>
</reference>
<gene>
    <name evidence="1" type="ORF">ACFS7Y_19085</name>
</gene>
<dbReference type="Proteomes" id="UP001597525">
    <property type="component" value="Unassembled WGS sequence"/>
</dbReference>